<proteinExistence type="predicted"/>
<evidence type="ECO:0000256" key="1">
    <source>
        <dbReference type="ARBA" id="ARBA00022559"/>
    </source>
</evidence>
<dbReference type="SUPFAM" id="SSF53474">
    <property type="entry name" value="alpha/beta-Hydrolases"/>
    <property type="match status" value="1"/>
</dbReference>
<dbReference type="InterPro" id="IPR029058">
    <property type="entry name" value="AB_hydrolase_fold"/>
</dbReference>
<dbReference type="InterPro" id="IPR000073">
    <property type="entry name" value="AB_hydrolase_1"/>
</dbReference>
<dbReference type="InterPro" id="IPR050471">
    <property type="entry name" value="AB_hydrolase"/>
</dbReference>
<dbReference type="GO" id="GO:0004601">
    <property type="term" value="F:peroxidase activity"/>
    <property type="evidence" value="ECO:0007669"/>
    <property type="project" value="UniProtKB-KW"/>
</dbReference>
<name>A0AAX3TAL8_9ACTN</name>
<gene>
    <name evidence="3" type="ORF">P9A14_07265</name>
</gene>
<dbReference type="PRINTS" id="PR00412">
    <property type="entry name" value="EPOXHYDRLASE"/>
</dbReference>
<dbReference type="EMBL" id="CP121270">
    <property type="protein sequence ID" value="WFP26282.1"/>
    <property type="molecule type" value="Genomic_DNA"/>
</dbReference>
<reference evidence="3" key="1">
    <citation type="submission" date="2023-04" db="EMBL/GenBank/DDBJ databases">
        <title>Complete genome sequence of a phthalic acid esters degrading bacterial strain.</title>
        <authorList>
            <person name="Weng L."/>
            <person name="Jia Y."/>
            <person name="Ren L."/>
        </authorList>
    </citation>
    <scope>NUCLEOTIDE SEQUENCE</scope>
    <source>
        <strain evidence="3">RL-LY01</strain>
    </source>
</reference>
<feature type="domain" description="AB hydrolase-1" evidence="2">
    <location>
        <begin position="23"/>
        <end position="255"/>
    </location>
</feature>
<dbReference type="PANTHER" id="PTHR43433">
    <property type="entry name" value="HYDROLASE, ALPHA/BETA FOLD FAMILY PROTEIN"/>
    <property type="match status" value="1"/>
</dbReference>
<dbReference type="GO" id="GO:0004806">
    <property type="term" value="F:triacylglycerol lipase activity"/>
    <property type="evidence" value="ECO:0007669"/>
    <property type="project" value="TreeGrafter"/>
</dbReference>
<dbReference type="RefSeq" id="WP_165630270.1">
    <property type="nucleotide sequence ID" value="NZ_CP121270.1"/>
</dbReference>
<organism evidence="3 4">
    <name type="scientific">Gordonia hongkongensis</name>
    <dbReference type="NCBI Taxonomy" id="1701090"/>
    <lineage>
        <taxon>Bacteria</taxon>
        <taxon>Bacillati</taxon>
        <taxon>Actinomycetota</taxon>
        <taxon>Actinomycetes</taxon>
        <taxon>Mycobacteriales</taxon>
        <taxon>Gordoniaceae</taxon>
        <taxon>Gordonia</taxon>
    </lineage>
</organism>
<dbReference type="PRINTS" id="PR00111">
    <property type="entry name" value="ABHYDROLASE"/>
</dbReference>
<dbReference type="AlphaFoldDB" id="A0AAX3TAL8"/>
<keyword evidence="1" id="KW-0560">Oxidoreductase</keyword>
<evidence type="ECO:0000259" key="2">
    <source>
        <dbReference type="Pfam" id="PF00561"/>
    </source>
</evidence>
<dbReference type="Proteomes" id="UP001213504">
    <property type="component" value="Chromosome"/>
</dbReference>
<protein>
    <submittedName>
        <fullName evidence="3">Alpha/beta hydrolase</fullName>
    </submittedName>
</protein>
<evidence type="ECO:0000313" key="4">
    <source>
        <dbReference type="Proteomes" id="UP001213504"/>
    </source>
</evidence>
<dbReference type="Pfam" id="PF00561">
    <property type="entry name" value="Abhydrolase_1"/>
    <property type="match status" value="1"/>
</dbReference>
<dbReference type="Gene3D" id="3.40.50.1820">
    <property type="entry name" value="alpha/beta hydrolase"/>
    <property type="match status" value="1"/>
</dbReference>
<dbReference type="GO" id="GO:0046503">
    <property type="term" value="P:glycerolipid catabolic process"/>
    <property type="evidence" value="ECO:0007669"/>
    <property type="project" value="TreeGrafter"/>
</dbReference>
<keyword evidence="3" id="KW-0378">Hydrolase</keyword>
<sequence length="269" mass="28385">MQIPVASDTGPVLDTEVFGEGEPLLLIGGMSAHRGMWTDELLEALTPHFAVATYDHRGIGTSSRAEGPFTIADLAADARGILDGLGWDSAHVLGTSMGGMIAQELALNSPDRVRSLVLGCTTAGGPGAIGAPGSSGAARLVEAISSRDADRVARIAFEVNLSPEFIARAGAFDHFVSLSRQRRVPSAVVAWQAGACAAHDTRDRIGSLDMPTAVIHGDVDEMIAVAEGERLADLIPQATLARWSGVGHMFWWERPDETAEVVRKNALAR</sequence>
<dbReference type="InterPro" id="IPR000639">
    <property type="entry name" value="Epox_hydrolase-like"/>
</dbReference>
<keyword evidence="1" id="KW-0575">Peroxidase</keyword>
<accession>A0AAX3TAL8</accession>
<dbReference type="PANTHER" id="PTHR43433:SF5">
    <property type="entry name" value="AB HYDROLASE-1 DOMAIN-CONTAINING PROTEIN"/>
    <property type="match status" value="1"/>
</dbReference>
<evidence type="ECO:0000313" key="3">
    <source>
        <dbReference type="EMBL" id="WFP26282.1"/>
    </source>
</evidence>